<dbReference type="CDD" id="cd06225">
    <property type="entry name" value="HAMP"/>
    <property type="match status" value="1"/>
</dbReference>
<dbReference type="InterPro" id="IPR050398">
    <property type="entry name" value="HssS/ArlS-like"/>
</dbReference>
<dbReference type="InterPro" id="IPR036097">
    <property type="entry name" value="HisK_dim/P_sf"/>
</dbReference>
<comment type="caution">
    <text evidence="16">The sequence shown here is derived from an EMBL/GenBank/DDBJ whole genome shotgun (WGS) entry which is preliminary data.</text>
</comment>
<evidence type="ECO:0000256" key="14">
    <source>
        <dbReference type="SAM" id="Phobius"/>
    </source>
</evidence>
<sequence length="241" mass="27388">MSFQARFEHYTRAKVMVARELVKEKIQSEPERRPAENEALKNLILFLGETYGAKVWLALTDGTTVVKSFPGNLPIEIARQEDAHLGEITNYRHFIKDWMSYAVIPVEIGKDQMGSLHIIFETMEADHIKAVFAIGLAVIGLIVALLVYSVSRRITAPIKQLKDSTLRIAEGDLSHRAGVKSRDEIGDLGRSFNYMTEKLEKMIRSGRELTAHVSHELRSPLARIRVTEELLKDCIKRDNFN</sequence>
<keyword evidence="9" id="KW-0418">Kinase</keyword>
<feature type="transmembrane region" description="Helical" evidence="14">
    <location>
        <begin position="130"/>
        <end position="150"/>
    </location>
</feature>
<dbReference type="InterPro" id="IPR003661">
    <property type="entry name" value="HisK_dim/P_dom"/>
</dbReference>
<accession>X1C6N4</accession>
<evidence type="ECO:0000256" key="9">
    <source>
        <dbReference type="ARBA" id="ARBA00022777"/>
    </source>
</evidence>
<dbReference type="SUPFAM" id="SSF158472">
    <property type="entry name" value="HAMP domain-like"/>
    <property type="match status" value="1"/>
</dbReference>
<keyword evidence="10" id="KW-0067">ATP-binding</keyword>
<dbReference type="Gene3D" id="1.10.287.130">
    <property type="match status" value="1"/>
</dbReference>
<evidence type="ECO:0000256" key="7">
    <source>
        <dbReference type="ARBA" id="ARBA00022692"/>
    </source>
</evidence>
<keyword evidence="12" id="KW-0902">Two-component regulatory system</keyword>
<dbReference type="EMBL" id="BART01018955">
    <property type="protein sequence ID" value="GAG80071.1"/>
    <property type="molecule type" value="Genomic_DNA"/>
</dbReference>
<evidence type="ECO:0000259" key="15">
    <source>
        <dbReference type="PROSITE" id="PS50885"/>
    </source>
</evidence>
<evidence type="ECO:0000256" key="13">
    <source>
        <dbReference type="ARBA" id="ARBA00023136"/>
    </source>
</evidence>
<protein>
    <recommendedName>
        <fullName evidence="3">histidine kinase</fullName>
        <ecNumber evidence="3">2.7.13.3</ecNumber>
    </recommendedName>
</protein>
<reference evidence="16" key="1">
    <citation type="journal article" date="2014" name="Front. Microbiol.">
        <title>High frequency of phylogenetically diverse reductive dehalogenase-homologous genes in deep subseafloor sedimentary metagenomes.</title>
        <authorList>
            <person name="Kawai M."/>
            <person name="Futagami T."/>
            <person name="Toyoda A."/>
            <person name="Takaki Y."/>
            <person name="Nishi S."/>
            <person name="Hori S."/>
            <person name="Arai W."/>
            <person name="Tsubouchi T."/>
            <person name="Morono Y."/>
            <person name="Uchiyama I."/>
            <person name="Ito T."/>
            <person name="Fujiyama A."/>
            <person name="Inagaki F."/>
            <person name="Takami H."/>
        </authorList>
    </citation>
    <scope>NUCLEOTIDE SEQUENCE</scope>
    <source>
        <strain evidence="16">Expedition CK06-06</strain>
    </source>
</reference>
<evidence type="ECO:0000256" key="12">
    <source>
        <dbReference type="ARBA" id="ARBA00023012"/>
    </source>
</evidence>
<dbReference type="GO" id="GO:0005524">
    <property type="term" value="F:ATP binding"/>
    <property type="evidence" value="ECO:0007669"/>
    <property type="project" value="UniProtKB-KW"/>
</dbReference>
<evidence type="ECO:0000256" key="2">
    <source>
        <dbReference type="ARBA" id="ARBA00004651"/>
    </source>
</evidence>
<dbReference type="PROSITE" id="PS50885">
    <property type="entry name" value="HAMP"/>
    <property type="match status" value="1"/>
</dbReference>
<keyword evidence="11 14" id="KW-1133">Transmembrane helix</keyword>
<evidence type="ECO:0000256" key="8">
    <source>
        <dbReference type="ARBA" id="ARBA00022741"/>
    </source>
</evidence>
<dbReference type="CDD" id="cd00082">
    <property type="entry name" value="HisKA"/>
    <property type="match status" value="1"/>
</dbReference>
<feature type="non-terminal residue" evidence="16">
    <location>
        <position position="241"/>
    </location>
</feature>
<keyword evidence="13 14" id="KW-0472">Membrane</keyword>
<dbReference type="Pfam" id="PF00672">
    <property type="entry name" value="HAMP"/>
    <property type="match status" value="1"/>
</dbReference>
<proteinExistence type="predicted"/>
<dbReference type="SMART" id="SM00304">
    <property type="entry name" value="HAMP"/>
    <property type="match status" value="1"/>
</dbReference>
<dbReference type="GO" id="GO:0000155">
    <property type="term" value="F:phosphorelay sensor kinase activity"/>
    <property type="evidence" value="ECO:0007669"/>
    <property type="project" value="InterPro"/>
</dbReference>
<keyword evidence="4" id="KW-1003">Cell membrane</keyword>
<dbReference type="AlphaFoldDB" id="X1C6N4"/>
<evidence type="ECO:0000256" key="11">
    <source>
        <dbReference type="ARBA" id="ARBA00022989"/>
    </source>
</evidence>
<evidence type="ECO:0000256" key="6">
    <source>
        <dbReference type="ARBA" id="ARBA00022679"/>
    </source>
</evidence>
<evidence type="ECO:0000256" key="5">
    <source>
        <dbReference type="ARBA" id="ARBA00022553"/>
    </source>
</evidence>
<dbReference type="EC" id="2.7.13.3" evidence="3"/>
<dbReference type="InterPro" id="IPR003660">
    <property type="entry name" value="HAMP_dom"/>
</dbReference>
<evidence type="ECO:0000256" key="1">
    <source>
        <dbReference type="ARBA" id="ARBA00000085"/>
    </source>
</evidence>
<keyword evidence="6" id="KW-0808">Transferase</keyword>
<evidence type="ECO:0000256" key="10">
    <source>
        <dbReference type="ARBA" id="ARBA00022840"/>
    </source>
</evidence>
<dbReference type="SUPFAM" id="SSF47384">
    <property type="entry name" value="Homodimeric domain of signal transducing histidine kinase"/>
    <property type="match status" value="1"/>
</dbReference>
<keyword evidence="8" id="KW-0547">Nucleotide-binding</keyword>
<name>X1C6N4_9ZZZZ</name>
<feature type="domain" description="HAMP" evidence="15">
    <location>
        <begin position="152"/>
        <end position="204"/>
    </location>
</feature>
<evidence type="ECO:0000313" key="16">
    <source>
        <dbReference type="EMBL" id="GAG80071.1"/>
    </source>
</evidence>
<organism evidence="16">
    <name type="scientific">marine sediment metagenome</name>
    <dbReference type="NCBI Taxonomy" id="412755"/>
    <lineage>
        <taxon>unclassified sequences</taxon>
        <taxon>metagenomes</taxon>
        <taxon>ecological metagenomes</taxon>
    </lineage>
</organism>
<comment type="catalytic activity">
    <reaction evidence="1">
        <text>ATP + protein L-histidine = ADP + protein N-phospho-L-histidine.</text>
        <dbReference type="EC" id="2.7.13.3"/>
    </reaction>
</comment>
<dbReference type="PANTHER" id="PTHR45528:SF1">
    <property type="entry name" value="SENSOR HISTIDINE KINASE CPXA"/>
    <property type="match status" value="1"/>
</dbReference>
<gene>
    <name evidence="16" type="ORF">S01H4_35614</name>
</gene>
<keyword evidence="5" id="KW-0597">Phosphoprotein</keyword>
<dbReference type="Gene3D" id="1.10.8.500">
    <property type="entry name" value="HAMP domain in histidine kinase"/>
    <property type="match status" value="1"/>
</dbReference>
<evidence type="ECO:0000256" key="3">
    <source>
        <dbReference type="ARBA" id="ARBA00012438"/>
    </source>
</evidence>
<evidence type="ECO:0000256" key="4">
    <source>
        <dbReference type="ARBA" id="ARBA00022475"/>
    </source>
</evidence>
<dbReference type="GO" id="GO:0005886">
    <property type="term" value="C:plasma membrane"/>
    <property type="evidence" value="ECO:0007669"/>
    <property type="project" value="UniProtKB-SubCell"/>
</dbReference>
<dbReference type="PANTHER" id="PTHR45528">
    <property type="entry name" value="SENSOR HISTIDINE KINASE CPXA"/>
    <property type="match status" value="1"/>
</dbReference>
<comment type="subcellular location">
    <subcellularLocation>
        <location evidence="2">Cell membrane</location>
        <topology evidence="2">Multi-pass membrane protein</topology>
    </subcellularLocation>
</comment>
<keyword evidence="7 14" id="KW-0812">Transmembrane</keyword>